<dbReference type="Pfam" id="PF04860">
    <property type="entry name" value="Phage_portal"/>
    <property type="match status" value="1"/>
</dbReference>
<sequence length="766" mass="84373">MNALAKAYDRSLSVTQQARQTALDLKAAGIDLSPSGMGGMDTFRSQRGDKERYAQFRGWLYAAINALAKEAAGQPVNVGKLLDVEPENGERKTPTSSKQFHRNKMLEGAHTKTAGRDFEVLVSHPLIDVLEKPNPIQYRYQFVYSFVANLLLTGWSYIIIDTDKDGNLQFFSIPSTWVQPIHKPEPFSAFKIVNPKNPAASTNAKPIPRENVAFACLPDPSSPLGALAPAASQMNAIKIDNHIQSSQNVFFENSIHPSAIISIGNDPHPDVPSGVRPRLTGVQRRQVIGVIKRAWAGVANYGEPAIIDGLIEGIQMLSANSTEMGWDKSERSVKMRILSAFGVHESILGETVKVGGHAQAFVIDRRFCKNVNVNLNLLGTVLTESVNFHSEEAVKLLVWWEKCTAEDESLRQKSLIEARKNEDITRNEYRAELGFPPLEDQDERSKLLESAGGLTVTLTTLKEVGLGTVGREQAAKLLALFLQISEEQAKELTGVGEVSLPEVIEELSAVLEEMKKPIKVDFDDEELQGILKQLTRTSSRSSMTAESAKFVAEETEGRVIKLETALQIERSERKCDGRLMLEGAKSDITKSQVETVKAFQELGKSMADNQSTENQLKLVHKFLDSFSESVKGSLESIDKQSAQPITINVPVTVEPTPIEIGVENKVEPAEVKITNEVKTPNVSVPVTVQPSEVITPIIVEPTSVQIENKIETPKVIVKSEPQIDITVPKIPAAEVEVKVNVTRDDAPKRATIIHPDQRQSQVILED</sequence>
<organism evidence="1">
    <name type="scientific">marine sediment metagenome</name>
    <dbReference type="NCBI Taxonomy" id="412755"/>
    <lineage>
        <taxon>unclassified sequences</taxon>
        <taxon>metagenomes</taxon>
        <taxon>ecological metagenomes</taxon>
    </lineage>
</organism>
<dbReference type="EMBL" id="LAZR01000129">
    <property type="protein sequence ID" value="KKN88357.1"/>
    <property type="molecule type" value="Genomic_DNA"/>
</dbReference>
<accession>A0A0F9ULN0</accession>
<dbReference type="AlphaFoldDB" id="A0A0F9ULN0"/>
<dbReference type="InterPro" id="IPR006944">
    <property type="entry name" value="Phage/GTA_portal"/>
</dbReference>
<comment type="caution">
    <text evidence="1">The sequence shown here is derived from an EMBL/GenBank/DDBJ whole genome shotgun (WGS) entry which is preliminary data.</text>
</comment>
<protein>
    <submittedName>
        <fullName evidence="1">Uncharacterized protein</fullName>
    </submittedName>
</protein>
<reference evidence="1" key="1">
    <citation type="journal article" date="2015" name="Nature">
        <title>Complex archaea that bridge the gap between prokaryotes and eukaryotes.</title>
        <authorList>
            <person name="Spang A."/>
            <person name="Saw J.H."/>
            <person name="Jorgensen S.L."/>
            <person name="Zaremba-Niedzwiedzka K."/>
            <person name="Martijn J."/>
            <person name="Lind A.E."/>
            <person name="van Eijk R."/>
            <person name="Schleper C."/>
            <person name="Guy L."/>
            <person name="Ettema T.J."/>
        </authorList>
    </citation>
    <scope>NUCLEOTIDE SEQUENCE</scope>
</reference>
<proteinExistence type="predicted"/>
<evidence type="ECO:0000313" key="1">
    <source>
        <dbReference type="EMBL" id="KKN88357.1"/>
    </source>
</evidence>
<gene>
    <name evidence="1" type="ORF">LCGC14_0249200</name>
</gene>
<name>A0A0F9ULN0_9ZZZZ</name>